<dbReference type="Proteomes" id="UP001501009">
    <property type="component" value="Unassembled WGS sequence"/>
</dbReference>
<keyword evidence="2" id="KW-1185">Reference proteome</keyword>
<dbReference type="RefSeq" id="WP_275768506.1">
    <property type="nucleotide sequence ID" value="NZ_BAABDE010000052.1"/>
</dbReference>
<proteinExistence type="predicted"/>
<protein>
    <submittedName>
        <fullName evidence="1">Uncharacterized protein</fullName>
    </submittedName>
</protein>
<gene>
    <name evidence="1" type="ORF">GCM10022403_097540</name>
</gene>
<reference evidence="2" key="1">
    <citation type="journal article" date="2019" name="Int. J. Syst. Evol. Microbiol.">
        <title>The Global Catalogue of Microorganisms (GCM) 10K type strain sequencing project: providing services to taxonomists for standard genome sequencing and annotation.</title>
        <authorList>
            <consortium name="The Broad Institute Genomics Platform"/>
            <consortium name="The Broad Institute Genome Sequencing Center for Infectious Disease"/>
            <person name="Wu L."/>
            <person name="Ma J."/>
        </authorList>
    </citation>
    <scope>NUCLEOTIDE SEQUENCE [LARGE SCALE GENOMIC DNA]</scope>
    <source>
        <strain evidence="2">JCM 17138</strain>
    </source>
</reference>
<sequence length="59" mass="6409">MEFHRGSRACGLVRSGYPAPGAETGGRLAALTRGTRKAPYDVILLNPADYFPYLIVRSV</sequence>
<name>A0ABP7JPX6_9ACTN</name>
<organism evidence="1 2">
    <name type="scientific">Streptomyces coacervatus</name>
    <dbReference type="NCBI Taxonomy" id="647381"/>
    <lineage>
        <taxon>Bacteria</taxon>
        <taxon>Bacillati</taxon>
        <taxon>Actinomycetota</taxon>
        <taxon>Actinomycetes</taxon>
        <taxon>Kitasatosporales</taxon>
        <taxon>Streptomycetaceae</taxon>
        <taxon>Streptomyces</taxon>
    </lineage>
</organism>
<accession>A0ABP7JPX6</accession>
<evidence type="ECO:0000313" key="2">
    <source>
        <dbReference type="Proteomes" id="UP001501009"/>
    </source>
</evidence>
<evidence type="ECO:0000313" key="1">
    <source>
        <dbReference type="EMBL" id="GAA3850472.1"/>
    </source>
</evidence>
<comment type="caution">
    <text evidence="1">The sequence shown here is derived from an EMBL/GenBank/DDBJ whole genome shotgun (WGS) entry which is preliminary data.</text>
</comment>
<dbReference type="EMBL" id="BAABDE010000052">
    <property type="protein sequence ID" value="GAA3850472.1"/>
    <property type="molecule type" value="Genomic_DNA"/>
</dbReference>